<feature type="region of interest" description="Disordered" evidence="1">
    <location>
        <begin position="1"/>
        <end position="79"/>
    </location>
</feature>
<sequence length="79" mass="8594">MTSRRKLLREVGSQPKPADIMAAGASEAEAKTEPRGKPTTKRTRFQSSATVRTLEAGKLPQTPASAVKTTRVVKPEQFK</sequence>
<accession>A0AAV7PF03</accession>
<comment type="caution">
    <text evidence="2">The sequence shown here is derived from an EMBL/GenBank/DDBJ whole genome shotgun (WGS) entry which is preliminary data.</text>
</comment>
<proteinExistence type="predicted"/>
<dbReference type="AlphaFoldDB" id="A0AAV7PF03"/>
<evidence type="ECO:0000313" key="2">
    <source>
        <dbReference type="EMBL" id="KAJ1126705.1"/>
    </source>
</evidence>
<protein>
    <submittedName>
        <fullName evidence="2">Uncharacterized protein</fullName>
    </submittedName>
</protein>
<dbReference type="Proteomes" id="UP001066276">
    <property type="component" value="Chromosome 7"/>
</dbReference>
<evidence type="ECO:0000256" key="1">
    <source>
        <dbReference type="SAM" id="MobiDB-lite"/>
    </source>
</evidence>
<organism evidence="2 3">
    <name type="scientific">Pleurodeles waltl</name>
    <name type="common">Iberian ribbed newt</name>
    <dbReference type="NCBI Taxonomy" id="8319"/>
    <lineage>
        <taxon>Eukaryota</taxon>
        <taxon>Metazoa</taxon>
        <taxon>Chordata</taxon>
        <taxon>Craniata</taxon>
        <taxon>Vertebrata</taxon>
        <taxon>Euteleostomi</taxon>
        <taxon>Amphibia</taxon>
        <taxon>Batrachia</taxon>
        <taxon>Caudata</taxon>
        <taxon>Salamandroidea</taxon>
        <taxon>Salamandridae</taxon>
        <taxon>Pleurodelinae</taxon>
        <taxon>Pleurodeles</taxon>
    </lineage>
</organism>
<gene>
    <name evidence="2" type="ORF">NDU88_005111</name>
</gene>
<name>A0AAV7PF03_PLEWA</name>
<evidence type="ECO:0000313" key="3">
    <source>
        <dbReference type="Proteomes" id="UP001066276"/>
    </source>
</evidence>
<reference evidence="2" key="1">
    <citation type="journal article" date="2022" name="bioRxiv">
        <title>Sequencing and chromosome-scale assembly of the giantPleurodeles waltlgenome.</title>
        <authorList>
            <person name="Brown T."/>
            <person name="Elewa A."/>
            <person name="Iarovenko S."/>
            <person name="Subramanian E."/>
            <person name="Araus A.J."/>
            <person name="Petzold A."/>
            <person name="Susuki M."/>
            <person name="Suzuki K.-i.T."/>
            <person name="Hayashi T."/>
            <person name="Toyoda A."/>
            <person name="Oliveira C."/>
            <person name="Osipova E."/>
            <person name="Leigh N.D."/>
            <person name="Simon A."/>
            <person name="Yun M.H."/>
        </authorList>
    </citation>
    <scope>NUCLEOTIDE SEQUENCE</scope>
    <source>
        <strain evidence="2">20211129_DDA</strain>
        <tissue evidence="2">Liver</tissue>
    </source>
</reference>
<keyword evidence="3" id="KW-1185">Reference proteome</keyword>
<dbReference type="EMBL" id="JANPWB010000011">
    <property type="protein sequence ID" value="KAJ1126705.1"/>
    <property type="molecule type" value="Genomic_DNA"/>
</dbReference>